<proteinExistence type="predicted"/>
<sequence length="109" mass="11372">MSALVRIDARGLPAAPLDAAAAFHARVVPEVRKAAGSDLAILFDFADHTHLGWRRAVVEELAREAAPNRVNGVAGREGQAVDEVCAYLAAAPGVTGQLLQTDGNSRDSA</sequence>
<dbReference type="Proteomes" id="UP001497045">
    <property type="component" value="Unassembled WGS sequence"/>
</dbReference>
<reference evidence="2 3" key="1">
    <citation type="submission" date="2024-04" db="EMBL/GenBank/DDBJ databases">
        <title>Aurantiacibacter sp. DGU6 16S ribosomal RNA gene Genome sequencing and assembly.</title>
        <authorList>
            <person name="Park S."/>
        </authorList>
    </citation>
    <scope>NUCLEOTIDE SEQUENCE [LARGE SCALE GENOMIC DNA]</scope>
    <source>
        <strain evidence="2 3">DGU6</strain>
    </source>
</reference>
<keyword evidence="3" id="KW-1185">Reference proteome</keyword>
<dbReference type="EMBL" id="JBBYHV010000001">
    <property type="protein sequence ID" value="MEL1250841.1"/>
    <property type="molecule type" value="Genomic_DNA"/>
</dbReference>
<evidence type="ECO:0000259" key="1">
    <source>
        <dbReference type="Pfam" id="PF21777"/>
    </source>
</evidence>
<evidence type="ECO:0000313" key="3">
    <source>
        <dbReference type="Proteomes" id="UP001497045"/>
    </source>
</evidence>
<name>A0ABU9IF74_9SPHN</name>
<protein>
    <submittedName>
        <fullName evidence="2">Rossmann fold domain-containing protein</fullName>
    </submittedName>
</protein>
<dbReference type="Pfam" id="PF21777">
    <property type="entry name" value="SDR-like"/>
    <property type="match status" value="1"/>
</dbReference>
<dbReference type="InterPro" id="IPR048623">
    <property type="entry name" value="SDR-like_proteobact"/>
</dbReference>
<evidence type="ECO:0000313" key="2">
    <source>
        <dbReference type="EMBL" id="MEL1250841.1"/>
    </source>
</evidence>
<dbReference type="RefSeq" id="WP_341673348.1">
    <property type="nucleotide sequence ID" value="NZ_JBBYHV010000001.1"/>
</dbReference>
<accession>A0ABU9IF74</accession>
<comment type="caution">
    <text evidence="2">The sequence shown here is derived from an EMBL/GenBank/DDBJ whole genome shotgun (WGS) entry which is preliminary data.</text>
</comment>
<gene>
    <name evidence="2" type="ORF">AAEO60_09175</name>
</gene>
<organism evidence="2 3">
    <name type="scientific">Aurantiacibacter gilvus</name>
    <dbReference type="NCBI Taxonomy" id="3139141"/>
    <lineage>
        <taxon>Bacteria</taxon>
        <taxon>Pseudomonadati</taxon>
        <taxon>Pseudomonadota</taxon>
        <taxon>Alphaproteobacteria</taxon>
        <taxon>Sphingomonadales</taxon>
        <taxon>Erythrobacteraceae</taxon>
        <taxon>Aurantiacibacter</taxon>
    </lineage>
</organism>
<feature type="domain" description="Short chain dehydrogenase-like proteobacteria" evidence="1">
    <location>
        <begin position="8"/>
        <end position="100"/>
    </location>
</feature>